<evidence type="ECO:0000259" key="1">
    <source>
        <dbReference type="SMART" id="SM00579"/>
    </source>
</evidence>
<feature type="domain" description="FBD" evidence="1">
    <location>
        <begin position="385"/>
        <end position="456"/>
    </location>
</feature>
<dbReference type="Pfam" id="PF08387">
    <property type="entry name" value="FBD"/>
    <property type="match status" value="1"/>
</dbReference>
<keyword evidence="3" id="KW-1185">Reference proteome</keyword>
<protein>
    <submittedName>
        <fullName evidence="2">F-box/FBD/LRR-repeat-like protein isoform X1</fullName>
    </submittedName>
</protein>
<accession>A0A443PUP7</accession>
<dbReference type="EMBL" id="QPKB01000011">
    <property type="protein sequence ID" value="RWR94495.1"/>
    <property type="molecule type" value="Genomic_DNA"/>
</dbReference>
<dbReference type="InterPro" id="IPR006566">
    <property type="entry name" value="FBD"/>
</dbReference>
<dbReference type="OrthoDB" id="689950at2759"/>
<proteinExistence type="predicted"/>
<dbReference type="Proteomes" id="UP000283530">
    <property type="component" value="Unassembled WGS sequence"/>
</dbReference>
<dbReference type="InterPro" id="IPR036047">
    <property type="entry name" value="F-box-like_dom_sf"/>
</dbReference>
<organism evidence="2 3">
    <name type="scientific">Cinnamomum micranthum f. kanehirae</name>
    <dbReference type="NCBI Taxonomy" id="337451"/>
    <lineage>
        <taxon>Eukaryota</taxon>
        <taxon>Viridiplantae</taxon>
        <taxon>Streptophyta</taxon>
        <taxon>Embryophyta</taxon>
        <taxon>Tracheophyta</taxon>
        <taxon>Spermatophyta</taxon>
        <taxon>Magnoliopsida</taxon>
        <taxon>Magnoliidae</taxon>
        <taxon>Laurales</taxon>
        <taxon>Lauraceae</taxon>
        <taxon>Cinnamomum</taxon>
    </lineage>
</organism>
<evidence type="ECO:0000313" key="3">
    <source>
        <dbReference type="Proteomes" id="UP000283530"/>
    </source>
</evidence>
<dbReference type="InterPro" id="IPR032675">
    <property type="entry name" value="LRR_dom_sf"/>
</dbReference>
<dbReference type="AlphaFoldDB" id="A0A443PUP7"/>
<comment type="caution">
    <text evidence="2">The sequence shown here is derived from an EMBL/GenBank/DDBJ whole genome shotgun (WGS) entry which is preliminary data.</text>
</comment>
<dbReference type="PANTHER" id="PTHR31639">
    <property type="entry name" value="F-BOX PROTEIN-LIKE"/>
    <property type="match status" value="1"/>
</dbReference>
<dbReference type="Pfam" id="PF24758">
    <property type="entry name" value="LRR_At5g56370"/>
    <property type="match status" value="1"/>
</dbReference>
<gene>
    <name evidence="2" type="ORF">CKAN_02379200</name>
</gene>
<dbReference type="InterPro" id="IPR055411">
    <property type="entry name" value="LRR_FXL15/At3g58940/PEG3-like"/>
</dbReference>
<reference evidence="2 3" key="1">
    <citation type="journal article" date="2019" name="Nat. Plants">
        <title>Stout camphor tree genome fills gaps in understanding of flowering plant genome evolution.</title>
        <authorList>
            <person name="Chaw S.M."/>
            <person name="Liu Y.C."/>
            <person name="Wu Y.W."/>
            <person name="Wang H.Y."/>
            <person name="Lin C.I."/>
            <person name="Wu C.S."/>
            <person name="Ke H.M."/>
            <person name="Chang L.Y."/>
            <person name="Hsu C.Y."/>
            <person name="Yang H.T."/>
            <person name="Sudianto E."/>
            <person name="Hsu M.H."/>
            <person name="Wu K.P."/>
            <person name="Wang L.N."/>
            <person name="Leebens-Mack J.H."/>
            <person name="Tsai I.J."/>
        </authorList>
    </citation>
    <scope>NUCLEOTIDE SEQUENCE [LARGE SCALE GENOMIC DNA]</scope>
    <source>
        <strain evidence="3">cv. Chaw 1501</strain>
        <tissue evidence="2">Young leaves</tissue>
    </source>
</reference>
<dbReference type="CDD" id="cd22160">
    <property type="entry name" value="F-box_AtFBL13-like"/>
    <property type="match status" value="1"/>
</dbReference>
<evidence type="ECO:0000313" key="2">
    <source>
        <dbReference type="EMBL" id="RWR94495.1"/>
    </source>
</evidence>
<dbReference type="Pfam" id="PF00646">
    <property type="entry name" value="F-box"/>
    <property type="match status" value="1"/>
</dbReference>
<dbReference type="STRING" id="337451.A0A443PUP7"/>
<dbReference type="SMART" id="SM00579">
    <property type="entry name" value="FBD"/>
    <property type="match status" value="1"/>
</dbReference>
<name>A0A443PUP7_9MAGN</name>
<dbReference type="SUPFAM" id="SSF52047">
    <property type="entry name" value="RNI-like"/>
    <property type="match status" value="1"/>
</dbReference>
<dbReference type="Gene3D" id="3.80.10.10">
    <property type="entry name" value="Ribonuclease Inhibitor"/>
    <property type="match status" value="1"/>
</dbReference>
<dbReference type="PANTHER" id="PTHR31639:SF237">
    <property type="entry name" value="F-BOX DOMAIN-CONTAINING PROTEIN"/>
    <property type="match status" value="1"/>
</dbReference>
<dbReference type="InterPro" id="IPR001810">
    <property type="entry name" value="F-box_dom"/>
</dbReference>
<sequence>MKKMKRQAFGVGAAGAGAGGVDFISNLPEDVMSSILGLVPLRDAVRTSILSKEWRYKWVSISDVVLNRDCLMKKSSSSNTFSYSSSDDEIASAYVLDRVVQQLIGPICKFSCVFFSALVSHHFDLWIGFLSKNHGNVIKEFVMANERKIDWYNVPHSIFDYRELCHLELLNCTLKVPRTFKGFRNLSVLNLAAKFSKDDIECLISECPLLEWMKLIAFDYYQSLNIHAPNLRYLELDGEFVHLSIEEEACPQQLTDVCLTSDVFPRFWHGRVNVPPTSLMPFIGCLHGIKRLTLTEFYTQYLCIGIVPKNLPVTLGHLQYLEVELEFNSKEILASLCILRSSPNLKQLKIKYCVDSKERRIGILPVVDDISGGHAELCGVETQFDCFLSHLHAVEIIGIAMLSDLKFIRCILSNSPVLETMNVYTNRNVGAENVLTILEELLRSQPASTQAEIIYLGHYEESEWDYKIKFKDPRKTPTMIRRRL</sequence>
<dbReference type="InterPro" id="IPR053781">
    <property type="entry name" value="F-box_AtFBL13-like"/>
</dbReference>
<dbReference type="SUPFAM" id="SSF81383">
    <property type="entry name" value="F-box domain"/>
    <property type="match status" value="1"/>
</dbReference>